<sequence>MTSPDTAPRRQATTTAGLRGTTWDPARLPAGTSMTAHALTTADGAPVTGFLFRRGAERSVVCLMHPRELGVTQYIVPDLLAAGVAVWVQGSRAPGNDIRLEHETALHDMAAGQDFLRREAGYAQTVLLGISGGGPLAAYYCQQAARAPEDRIARSPGGRPTGLDRAAMPAPDGVVLVSSHLGQGALLLACIDPSVTDEDDPLSVDPALDPFSPDNGFRPAPDSSSYAPDFLARYRAAQTARVRRIDEKAKALLARKAAARKAAKADGSREDAILAAFSPIFQVWRTDADPRCFDLSLDPSDRAYGTLWGANQLVSNYGSVGFARVCTPESWLSNWSAFSTNASMDSCAPDIGQPVLMIEYTGDNSVFPAEAERLFGLIGAADKTRLRVHGNHHGRAVDPEKPNGQIVAGDAVAAWLADKGFA</sequence>
<dbReference type="RefSeq" id="WP_014747462.1">
    <property type="nucleotide sequence ID" value="NC_017957.2"/>
</dbReference>
<evidence type="ECO:0008006" key="4">
    <source>
        <dbReference type="Google" id="ProtNLM"/>
    </source>
</evidence>
<dbReference type="InterPro" id="IPR029058">
    <property type="entry name" value="AB_hydrolase_fold"/>
</dbReference>
<keyword evidence="3" id="KW-1185">Reference proteome</keyword>
<keyword evidence="2" id="KW-0614">Plasmid</keyword>
<dbReference type="HOGENOM" id="CLU_059005_0_0_5"/>
<dbReference type="PATRIC" id="fig|1110502.3.peg.4032"/>
<name>I3TSP7_TISMK</name>
<gene>
    <name evidence="2" type="ordered locus">TMO_a0382</name>
</gene>
<dbReference type="SUPFAM" id="SSF53474">
    <property type="entry name" value="alpha/beta-Hydrolases"/>
    <property type="match status" value="1"/>
</dbReference>
<accession>I3TSP7</accession>
<dbReference type="AlphaFoldDB" id="I3TSP7"/>
<evidence type="ECO:0000313" key="3">
    <source>
        <dbReference type="Proteomes" id="UP000005258"/>
    </source>
</evidence>
<dbReference type="EMBL" id="CP003237">
    <property type="protein sequence ID" value="AFK55785.1"/>
    <property type="molecule type" value="Genomic_DNA"/>
</dbReference>
<evidence type="ECO:0000313" key="2">
    <source>
        <dbReference type="EMBL" id="AFK55785.1"/>
    </source>
</evidence>
<protein>
    <recommendedName>
        <fullName evidence="4">Alpha/beta hydrolase</fullName>
    </recommendedName>
</protein>
<organism evidence="2 3">
    <name type="scientific">Tistrella mobilis (strain KA081020-065)</name>
    <dbReference type="NCBI Taxonomy" id="1110502"/>
    <lineage>
        <taxon>Bacteria</taxon>
        <taxon>Pseudomonadati</taxon>
        <taxon>Pseudomonadota</taxon>
        <taxon>Alphaproteobacteria</taxon>
        <taxon>Geminicoccales</taxon>
        <taxon>Geminicoccaceae</taxon>
        <taxon>Tistrella</taxon>
    </lineage>
</organism>
<dbReference type="Gene3D" id="3.40.50.1820">
    <property type="entry name" value="alpha/beta hydrolase"/>
    <property type="match status" value="1"/>
</dbReference>
<proteinExistence type="predicted"/>
<reference evidence="2 3" key="1">
    <citation type="journal article" date="2012" name="J. Am. Chem. Soc.">
        <title>Bacterial biosynthesis and maturation of the didemnin anti-cancer agents.</title>
        <authorList>
            <person name="Xu Y."/>
            <person name="Kersten R.D."/>
            <person name="Nam S.J."/>
            <person name="Lu L."/>
            <person name="Al-Suwailem A.M."/>
            <person name="Zheng H."/>
            <person name="Fenical W."/>
            <person name="Dorrestein P.C."/>
            <person name="Moore B.S."/>
            <person name="Qian P.Y."/>
        </authorList>
    </citation>
    <scope>NUCLEOTIDE SEQUENCE [LARGE SCALE GENOMIC DNA]</scope>
    <source>
        <strain evidence="2 3">KA081020-065</strain>
    </source>
</reference>
<geneLocation type="plasmid" evidence="2 3">
    <name>pTM1</name>
</geneLocation>
<feature type="region of interest" description="Disordered" evidence="1">
    <location>
        <begin position="1"/>
        <end position="29"/>
    </location>
</feature>
<dbReference type="KEGG" id="tmo:TMO_a0382"/>
<dbReference type="Proteomes" id="UP000005258">
    <property type="component" value="Plasmid pTM1"/>
</dbReference>
<feature type="compositionally biased region" description="Polar residues" evidence="1">
    <location>
        <begin position="1"/>
        <end position="16"/>
    </location>
</feature>
<evidence type="ECO:0000256" key="1">
    <source>
        <dbReference type="SAM" id="MobiDB-lite"/>
    </source>
</evidence>